<reference evidence="2" key="1">
    <citation type="submission" date="2023-10" db="EMBL/GenBank/DDBJ databases">
        <authorList>
            <person name="Chen Y."/>
            <person name="Shah S."/>
            <person name="Dougan E. K."/>
            <person name="Thang M."/>
            <person name="Chan C."/>
        </authorList>
    </citation>
    <scope>NUCLEOTIDE SEQUENCE [LARGE SCALE GENOMIC DNA]</scope>
</reference>
<accession>A0ABN9VDT1</accession>
<evidence type="ECO:0008006" key="4">
    <source>
        <dbReference type="Google" id="ProtNLM"/>
    </source>
</evidence>
<protein>
    <recommendedName>
        <fullName evidence="4">SAM domain-containing protein</fullName>
    </recommendedName>
</protein>
<evidence type="ECO:0000313" key="3">
    <source>
        <dbReference type="Proteomes" id="UP001189429"/>
    </source>
</evidence>
<evidence type="ECO:0000313" key="2">
    <source>
        <dbReference type="EMBL" id="CAK0870375.1"/>
    </source>
</evidence>
<sequence length="100" mass="10744">MPAMDLVHPGWPAAQLAQWLRLQGGVSDEALAEMENLGFGGELWYAATEADFRNEEMGLEEPDVARLMQLHAEHSELLRAASSTRDEPAPEGSAATPAAG</sequence>
<evidence type="ECO:0000256" key="1">
    <source>
        <dbReference type="SAM" id="MobiDB-lite"/>
    </source>
</evidence>
<keyword evidence="3" id="KW-1185">Reference proteome</keyword>
<feature type="region of interest" description="Disordered" evidence="1">
    <location>
        <begin position="78"/>
        <end position="100"/>
    </location>
</feature>
<name>A0ABN9VDT1_9DINO</name>
<dbReference type="EMBL" id="CAUYUJ010016952">
    <property type="protein sequence ID" value="CAK0870375.1"/>
    <property type="molecule type" value="Genomic_DNA"/>
</dbReference>
<gene>
    <name evidence="2" type="ORF">PCOR1329_LOCUS56503</name>
</gene>
<comment type="caution">
    <text evidence="2">The sequence shown here is derived from an EMBL/GenBank/DDBJ whole genome shotgun (WGS) entry which is preliminary data.</text>
</comment>
<proteinExistence type="predicted"/>
<organism evidence="2 3">
    <name type="scientific">Prorocentrum cordatum</name>
    <dbReference type="NCBI Taxonomy" id="2364126"/>
    <lineage>
        <taxon>Eukaryota</taxon>
        <taxon>Sar</taxon>
        <taxon>Alveolata</taxon>
        <taxon>Dinophyceae</taxon>
        <taxon>Prorocentrales</taxon>
        <taxon>Prorocentraceae</taxon>
        <taxon>Prorocentrum</taxon>
    </lineage>
</organism>
<dbReference type="Proteomes" id="UP001189429">
    <property type="component" value="Unassembled WGS sequence"/>
</dbReference>